<dbReference type="AlphaFoldDB" id="L8X3S2"/>
<dbReference type="HOGENOM" id="CLU_2051237_0_0_1"/>
<evidence type="ECO:0000313" key="3">
    <source>
        <dbReference type="Proteomes" id="UP000011668"/>
    </source>
</evidence>
<feature type="region of interest" description="Disordered" evidence="1">
    <location>
        <begin position="89"/>
        <end position="120"/>
    </location>
</feature>
<accession>L8X3S2</accession>
<evidence type="ECO:0000256" key="1">
    <source>
        <dbReference type="SAM" id="MobiDB-lite"/>
    </source>
</evidence>
<keyword evidence="3" id="KW-1185">Reference proteome</keyword>
<name>L8X3S2_THACA</name>
<gene>
    <name evidence="2" type="ORF">AG1IA_01013</name>
</gene>
<dbReference type="Proteomes" id="UP000011668">
    <property type="component" value="Unassembled WGS sequence"/>
</dbReference>
<feature type="compositionally biased region" description="Polar residues" evidence="1">
    <location>
        <begin position="1"/>
        <end position="21"/>
    </location>
</feature>
<protein>
    <submittedName>
        <fullName evidence="2">Uncharacterized protein</fullName>
    </submittedName>
</protein>
<dbReference type="EMBL" id="AFRT01000237">
    <property type="protein sequence ID" value="ELU44956.1"/>
    <property type="molecule type" value="Genomic_DNA"/>
</dbReference>
<proteinExistence type="predicted"/>
<evidence type="ECO:0000313" key="2">
    <source>
        <dbReference type="EMBL" id="ELU44956.1"/>
    </source>
</evidence>
<organism evidence="2 3">
    <name type="scientific">Thanatephorus cucumeris (strain AG1-IA)</name>
    <name type="common">Rice sheath blight fungus</name>
    <name type="synonym">Rhizoctonia solani</name>
    <dbReference type="NCBI Taxonomy" id="983506"/>
    <lineage>
        <taxon>Eukaryota</taxon>
        <taxon>Fungi</taxon>
        <taxon>Dikarya</taxon>
        <taxon>Basidiomycota</taxon>
        <taxon>Agaricomycotina</taxon>
        <taxon>Agaricomycetes</taxon>
        <taxon>Cantharellales</taxon>
        <taxon>Ceratobasidiaceae</taxon>
        <taxon>Rhizoctonia</taxon>
        <taxon>Rhizoctonia solani AG-1</taxon>
    </lineage>
</organism>
<sequence>MPSTRPCQEATNHPYNKTSPNRRCVCYNHTSDKGNNSGRKSKLMALLLALERRSPPKCVNDVLENLGNEEIVKVRTYYSWLSSEKSVIPSRAMSRQVPDREPPTQFDLNSPLNSAILSGT</sequence>
<feature type="compositionally biased region" description="Polar residues" evidence="1">
    <location>
        <begin position="106"/>
        <end position="120"/>
    </location>
</feature>
<reference evidence="2 3" key="1">
    <citation type="journal article" date="2013" name="Nat. Commun.">
        <title>The evolution and pathogenic mechanisms of the rice sheath blight pathogen.</title>
        <authorList>
            <person name="Zheng A."/>
            <person name="Lin R."/>
            <person name="Xu L."/>
            <person name="Qin P."/>
            <person name="Tang C."/>
            <person name="Ai P."/>
            <person name="Zhang D."/>
            <person name="Liu Y."/>
            <person name="Sun Z."/>
            <person name="Feng H."/>
            <person name="Wang Y."/>
            <person name="Chen Y."/>
            <person name="Liang X."/>
            <person name="Fu R."/>
            <person name="Li Q."/>
            <person name="Zhang J."/>
            <person name="Yu X."/>
            <person name="Xie Z."/>
            <person name="Ding L."/>
            <person name="Guan P."/>
            <person name="Tang J."/>
            <person name="Liang Y."/>
            <person name="Wang S."/>
            <person name="Deng Q."/>
            <person name="Li S."/>
            <person name="Zhu J."/>
            <person name="Wang L."/>
            <person name="Liu H."/>
            <person name="Li P."/>
        </authorList>
    </citation>
    <scope>NUCLEOTIDE SEQUENCE [LARGE SCALE GENOMIC DNA]</scope>
    <source>
        <strain evidence="3">AG-1 IA</strain>
    </source>
</reference>
<feature type="region of interest" description="Disordered" evidence="1">
    <location>
        <begin position="1"/>
        <end position="23"/>
    </location>
</feature>
<comment type="caution">
    <text evidence="2">The sequence shown here is derived from an EMBL/GenBank/DDBJ whole genome shotgun (WGS) entry which is preliminary data.</text>
</comment>